<dbReference type="RefSeq" id="WP_169116718.1">
    <property type="nucleotide sequence ID" value="NZ_WTVG02000040.1"/>
</dbReference>
<gene>
    <name evidence="1" type="ORF">GO606_00895</name>
</gene>
<protein>
    <submittedName>
        <fullName evidence="1">Uncharacterized protein</fullName>
    </submittedName>
</protein>
<evidence type="ECO:0000313" key="1">
    <source>
        <dbReference type="EMBL" id="NMG23294.1"/>
    </source>
</evidence>
<proteinExistence type="predicted"/>
<comment type="caution">
    <text evidence="1">The sequence shown here is derived from an EMBL/GenBank/DDBJ whole genome shotgun (WGS) entry which is preliminary data.</text>
</comment>
<keyword evidence="2" id="KW-1185">Reference proteome</keyword>
<dbReference type="EMBL" id="WTVG01000002">
    <property type="protein sequence ID" value="NMG23294.1"/>
    <property type="molecule type" value="Genomic_DNA"/>
</dbReference>
<evidence type="ECO:0000313" key="2">
    <source>
        <dbReference type="Proteomes" id="UP000615989"/>
    </source>
</evidence>
<sequence length="221" mass="25352">MAGGLSWGIRFRDGSGLRPLEPVLRNWIKTVEEYTNAFEEDACWSYTERANVGVLAGAAWRTKGWLALEEYSTSKRCVQGQPRNGRCDLYLLNKDEEGMSFAFEAKQTRQNMGKRVSQNLNRLDAQFTEAWRDAGQLHRSEGDKRVAACFVMPRMPLKEVDTVDEALDSWLNDVQKQVEYDALAWVFPEEARRFQGRKARVSPGVVLVMQERQRATRAKKV</sequence>
<organism evidence="1 2">
    <name type="scientific">Aromatoleum anaerobium</name>
    <dbReference type="NCBI Taxonomy" id="182180"/>
    <lineage>
        <taxon>Bacteria</taxon>
        <taxon>Pseudomonadati</taxon>
        <taxon>Pseudomonadota</taxon>
        <taxon>Betaproteobacteria</taxon>
        <taxon>Rhodocyclales</taxon>
        <taxon>Rhodocyclaceae</taxon>
        <taxon>Aromatoleum</taxon>
    </lineage>
</organism>
<name>A0ABX1PFL1_9RHOO</name>
<dbReference type="Proteomes" id="UP000615989">
    <property type="component" value="Unassembled WGS sequence"/>
</dbReference>
<reference evidence="1" key="1">
    <citation type="submission" date="2019-12" db="EMBL/GenBank/DDBJ databases">
        <title>Comparative genomics gives insights into the taxonomy of the Azoarcus-Aromatoleum group and reveals separate origins of nif in the plant-associated Azoarcus and non-plant-associated Aromatoleum sub-groups.</title>
        <authorList>
            <person name="Lafos M."/>
            <person name="Maluk M."/>
            <person name="Batista M."/>
            <person name="Junghare M."/>
            <person name="Carmona M."/>
            <person name="Faoro H."/>
            <person name="Cruz L.M."/>
            <person name="Battistoni F."/>
            <person name="De Souza E."/>
            <person name="Pedrosa F."/>
            <person name="Chen W.-M."/>
            <person name="Poole P.S."/>
            <person name="Dixon R.A."/>
            <person name="James E.K."/>
        </authorList>
    </citation>
    <scope>NUCLEOTIDE SEQUENCE</scope>
    <source>
        <strain evidence="1">LuFRes1</strain>
    </source>
</reference>
<accession>A0ABX1PFL1</accession>